<reference evidence="5" key="1">
    <citation type="submission" date="2017-02" db="UniProtKB">
        <authorList>
            <consortium name="WormBaseParasite"/>
        </authorList>
    </citation>
    <scope>IDENTIFICATION</scope>
</reference>
<feature type="region of interest" description="Disordered" evidence="1">
    <location>
        <begin position="1"/>
        <end position="60"/>
    </location>
</feature>
<evidence type="ECO:0000313" key="5">
    <source>
        <dbReference type="WBParaSite" id="TTAC_0001068301-mRNA-1"/>
    </source>
</evidence>
<organism evidence="5">
    <name type="scientific">Hydatigena taeniaeformis</name>
    <name type="common">Feline tapeworm</name>
    <name type="synonym">Taenia taeniaeformis</name>
    <dbReference type="NCBI Taxonomy" id="6205"/>
    <lineage>
        <taxon>Eukaryota</taxon>
        <taxon>Metazoa</taxon>
        <taxon>Spiralia</taxon>
        <taxon>Lophotrochozoa</taxon>
        <taxon>Platyhelminthes</taxon>
        <taxon>Cestoda</taxon>
        <taxon>Eucestoda</taxon>
        <taxon>Cyclophyllidea</taxon>
        <taxon>Taeniidae</taxon>
        <taxon>Hydatigera</taxon>
    </lineage>
</organism>
<evidence type="ECO:0000313" key="4">
    <source>
        <dbReference type="Proteomes" id="UP000274429"/>
    </source>
</evidence>
<gene>
    <name evidence="3" type="ORF">TTAC_LOCUS10666</name>
</gene>
<name>A0A0R3XAV6_HYDTA</name>
<dbReference type="Pfam" id="PF07716">
    <property type="entry name" value="bZIP_2"/>
    <property type="match status" value="1"/>
</dbReference>
<reference evidence="3 4" key="2">
    <citation type="submission" date="2018-11" db="EMBL/GenBank/DDBJ databases">
        <authorList>
            <consortium name="Pathogen Informatics"/>
        </authorList>
    </citation>
    <scope>NUCLEOTIDE SEQUENCE [LARGE SCALE GENOMIC DNA]</scope>
</reference>
<sequence length="129" mass="14628">MLCDTPDLPDTLFPLDSLGNSSSPPSPPHHSCKKSYRSPSSHRIHHVADADRQSKKRKLNRDAAYRYRQKVKMKNGMLQDELNSAIQAFKEARNMYEFSRSAFDALKKIVLDMGVIDAPSCHQTHSILC</sequence>
<proteinExistence type="predicted"/>
<dbReference type="GO" id="GO:0003700">
    <property type="term" value="F:DNA-binding transcription factor activity"/>
    <property type="evidence" value="ECO:0007669"/>
    <property type="project" value="InterPro"/>
</dbReference>
<feature type="domain" description="BZIP" evidence="2">
    <location>
        <begin position="51"/>
        <end position="83"/>
    </location>
</feature>
<feature type="compositionally biased region" description="Basic residues" evidence="1">
    <location>
        <begin position="30"/>
        <end position="45"/>
    </location>
</feature>
<protein>
    <submittedName>
        <fullName evidence="5">BZIP domain-containing protein</fullName>
    </submittedName>
</protein>
<dbReference type="AlphaFoldDB" id="A0A0R3XAV6"/>
<evidence type="ECO:0000259" key="2">
    <source>
        <dbReference type="Pfam" id="PF07716"/>
    </source>
</evidence>
<dbReference type="InterPro" id="IPR004827">
    <property type="entry name" value="bZIP"/>
</dbReference>
<dbReference type="OrthoDB" id="6263945at2759"/>
<dbReference type="Proteomes" id="UP000274429">
    <property type="component" value="Unassembled WGS sequence"/>
</dbReference>
<dbReference type="WBParaSite" id="TTAC_0001068301-mRNA-1">
    <property type="protein sequence ID" value="TTAC_0001068301-mRNA-1"/>
    <property type="gene ID" value="TTAC_0001068301"/>
</dbReference>
<keyword evidence="4" id="KW-1185">Reference proteome</keyword>
<dbReference type="EMBL" id="UYWX01022015">
    <property type="protein sequence ID" value="VDM35646.1"/>
    <property type="molecule type" value="Genomic_DNA"/>
</dbReference>
<accession>A0A0R3XAV6</accession>
<evidence type="ECO:0000313" key="3">
    <source>
        <dbReference type="EMBL" id="VDM35646.1"/>
    </source>
</evidence>
<evidence type="ECO:0000256" key="1">
    <source>
        <dbReference type="SAM" id="MobiDB-lite"/>
    </source>
</evidence>